<accession>A0A812DPY7</accession>
<keyword evidence="1" id="KW-1133">Transmembrane helix</keyword>
<sequence>MLTCLSPYLSIYLSIYLCNPASIYISITLKAWFDFNFFYAQLLLLLRPPCNSSRQGPNSSLCRLRLNSSRCRPGNSNFSLSGLQFFCLSGVFCLSGLPFFCLSGLQFFCLSGLQLFCLSGLQFFCLSGLQFFCLSCLQFFLPVWPAALLSIWPAILLPFFTPFSVSSCLNVAGPKWDPELAKYILHLTLFHFSITRRKRKFMTQPKRIG</sequence>
<dbReference type="Proteomes" id="UP000597762">
    <property type="component" value="Unassembled WGS sequence"/>
</dbReference>
<keyword evidence="1" id="KW-0812">Transmembrane</keyword>
<comment type="caution">
    <text evidence="2">The sequence shown here is derived from an EMBL/GenBank/DDBJ whole genome shotgun (WGS) entry which is preliminary data.</text>
</comment>
<evidence type="ECO:0000313" key="2">
    <source>
        <dbReference type="EMBL" id="CAE1308688.1"/>
    </source>
</evidence>
<feature type="transmembrane region" description="Helical" evidence="1">
    <location>
        <begin position="85"/>
        <end position="107"/>
    </location>
</feature>
<proteinExistence type="predicted"/>
<reference evidence="2" key="1">
    <citation type="submission" date="2021-01" db="EMBL/GenBank/DDBJ databases">
        <authorList>
            <person name="Li R."/>
            <person name="Bekaert M."/>
        </authorList>
    </citation>
    <scope>NUCLEOTIDE SEQUENCE</scope>
    <source>
        <strain evidence="2">Farmed</strain>
    </source>
</reference>
<feature type="transmembrane region" description="Helical" evidence="1">
    <location>
        <begin position="139"/>
        <end position="160"/>
    </location>
</feature>
<name>A0A812DPY7_ACAPH</name>
<keyword evidence="3" id="KW-1185">Reference proteome</keyword>
<evidence type="ECO:0000256" key="1">
    <source>
        <dbReference type="SAM" id="Phobius"/>
    </source>
</evidence>
<dbReference type="AlphaFoldDB" id="A0A812DPY7"/>
<gene>
    <name evidence="2" type="ORF">SPHA_60514</name>
</gene>
<protein>
    <submittedName>
        <fullName evidence="2">Uncharacterized protein</fullName>
    </submittedName>
</protein>
<evidence type="ECO:0000313" key="3">
    <source>
        <dbReference type="Proteomes" id="UP000597762"/>
    </source>
</evidence>
<organism evidence="2 3">
    <name type="scientific">Acanthosepion pharaonis</name>
    <name type="common">Pharaoh cuttlefish</name>
    <name type="synonym">Sepia pharaonis</name>
    <dbReference type="NCBI Taxonomy" id="158019"/>
    <lineage>
        <taxon>Eukaryota</taxon>
        <taxon>Metazoa</taxon>
        <taxon>Spiralia</taxon>
        <taxon>Lophotrochozoa</taxon>
        <taxon>Mollusca</taxon>
        <taxon>Cephalopoda</taxon>
        <taxon>Coleoidea</taxon>
        <taxon>Decapodiformes</taxon>
        <taxon>Sepiida</taxon>
        <taxon>Sepiina</taxon>
        <taxon>Sepiidae</taxon>
        <taxon>Acanthosepion</taxon>
    </lineage>
</organism>
<dbReference type="OrthoDB" id="7476433at2759"/>
<keyword evidence="1" id="KW-0472">Membrane</keyword>
<feature type="transmembrane region" description="Helical" evidence="1">
    <location>
        <begin position="113"/>
        <end position="132"/>
    </location>
</feature>
<dbReference type="EMBL" id="CAHIKZ030004213">
    <property type="protein sequence ID" value="CAE1308688.1"/>
    <property type="molecule type" value="Genomic_DNA"/>
</dbReference>